<accession>A0ABT0PGC6</accession>
<organism evidence="1 2">
    <name type="scientific">Parendozoicomonas callyspongiae</name>
    <dbReference type="NCBI Taxonomy" id="2942213"/>
    <lineage>
        <taxon>Bacteria</taxon>
        <taxon>Pseudomonadati</taxon>
        <taxon>Pseudomonadota</taxon>
        <taxon>Gammaproteobacteria</taxon>
        <taxon>Oceanospirillales</taxon>
        <taxon>Endozoicomonadaceae</taxon>
        <taxon>Parendozoicomonas</taxon>
    </lineage>
</organism>
<dbReference type="Proteomes" id="UP001203338">
    <property type="component" value="Unassembled WGS sequence"/>
</dbReference>
<dbReference type="RefSeq" id="WP_249699624.1">
    <property type="nucleotide sequence ID" value="NZ_JAMFLX010000013.1"/>
</dbReference>
<evidence type="ECO:0000313" key="1">
    <source>
        <dbReference type="EMBL" id="MCL6270414.1"/>
    </source>
</evidence>
<reference evidence="1 2" key="1">
    <citation type="submission" date="2022-05" db="EMBL/GenBank/DDBJ databases">
        <authorList>
            <person name="Park J.-S."/>
        </authorList>
    </citation>
    <scope>NUCLEOTIDE SEQUENCE [LARGE SCALE GENOMIC DNA]</scope>
    <source>
        <strain evidence="1 2">2012CJ34-2</strain>
    </source>
</reference>
<proteinExistence type="predicted"/>
<evidence type="ECO:0000313" key="2">
    <source>
        <dbReference type="Proteomes" id="UP001203338"/>
    </source>
</evidence>
<keyword evidence="2" id="KW-1185">Reference proteome</keyword>
<gene>
    <name evidence="1" type="ORF">M3P05_10830</name>
</gene>
<dbReference type="EMBL" id="JAMFLX010000013">
    <property type="protein sequence ID" value="MCL6270414.1"/>
    <property type="molecule type" value="Genomic_DNA"/>
</dbReference>
<comment type="caution">
    <text evidence="1">The sequence shown here is derived from an EMBL/GenBank/DDBJ whole genome shotgun (WGS) entry which is preliminary data.</text>
</comment>
<name>A0ABT0PGC6_9GAMM</name>
<sequence length="184" mass="21177">MFLSPVRNHRYQAFSQENIHAAWDAWVNHVEQYRDKTTVPRYPGSRWLQRGVSHTSAAAPFLTNLPAAKREIANLWQNAAAGNKLETFEALQRLSKAGSSSIKTSQTIGDALRELFMAHDRYHQARIEAAYKEAEAAREQSKFNWHNTIDDLLRDQEHDNLMLQCISNMIARYNETCSRVIANF</sequence>
<protein>
    <submittedName>
        <fullName evidence="1">Uncharacterized protein</fullName>
    </submittedName>
</protein>